<dbReference type="EMBL" id="JACBAZ010000002">
    <property type="protein sequence ID" value="NWK55017.1"/>
    <property type="molecule type" value="Genomic_DNA"/>
</dbReference>
<organism evidence="2 3">
    <name type="scientific">Oceaniferula marina</name>
    <dbReference type="NCBI Taxonomy" id="2748318"/>
    <lineage>
        <taxon>Bacteria</taxon>
        <taxon>Pseudomonadati</taxon>
        <taxon>Verrucomicrobiota</taxon>
        <taxon>Verrucomicrobiia</taxon>
        <taxon>Verrucomicrobiales</taxon>
        <taxon>Verrucomicrobiaceae</taxon>
        <taxon>Oceaniferula</taxon>
    </lineage>
</organism>
<comment type="caution">
    <text evidence="2">The sequence shown here is derived from an EMBL/GenBank/DDBJ whole genome shotgun (WGS) entry which is preliminary data.</text>
</comment>
<sequence>MKDEITVVSAFEPSDALITLVDGMLDGQLSEAETAQLEQWLLADVQAQRYCADRLRFHAEIQEVVTPVRVEVLEKRHMVFQRVRGLPRFVSRVGRVVRIGNAATGKMLEIPPDLLEASILRKRLLWAAGIIVLLLALLLYGLLREMNAGSDLHVMDAPVLLVKNQDFEQTSLADDDDALSYTLLGWQDHFLSRDTKLCDLERFSDGRYQAKSGDHVALIQPKGYLTQLLMMSDGKALTAEKGMRMRLEGWALVDGERPVPLRAALRFVKNIKPEMKQYELWHQNIMIQTGGWQRLTVELQLPEDSLEFFPSDVDPGQTRGAKLDVTGKAVTFTLENRKGSSEVFVDDLSIHLVK</sequence>
<keyword evidence="1" id="KW-1133">Transmembrane helix</keyword>
<feature type="transmembrane region" description="Helical" evidence="1">
    <location>
        <begin position="124"/>
        <end position="143"/>
    </location>
</feature>
<keyword evidence="1" id="KW-0472">Membrane</keyword>
<reference evidence="2 3" key="1">
    <citation type="submission" date="2020-07" db="EMBL/GenBank/DDBJ databases">
        <title>Roseicoccus Jingziensis gen. nov., sp. nov., isolated from coastal seawater.</title>
        <authorList>
            <person name="Feng X."/>
        </authorList>
    </citation>
    <scope>NUCLEOTIDE SEQUENCE [LARGE SCALE GENOMIC DNA]</scope>
    <source>
        <strain evidence="2 3">N1E253</strain>
    </source>
</reference>
<dbReference type="Gene3D" id="2.60.120.260">
    <property type="entry name" value="Galactose-binding domain-like"/>
    <property type="match status" value="1"/>
</dbReference>
<dbReference type="RefSeq" id="WP_178931561.1">
    <property type="nucleotide sequence ID" value="NZ_JACBAZ010000002.1"/>
</dbReference>
<keyword evidence="3" id="KW-1185">Reference proteome</keyword>
<name>A0A851GIR1_9BACT</name>
<dbReference type="Proteomes" id="UP000557872">
    <property type="component" value="Unassembled WGS sequence"/>
</dbReference>
<dbReference type="AlphaFoldDB" id="A0A851GIR1"/>
<accession>A0A851GIR1</accession>
<evidence type="ECO:0000313" key="2">
    <source>
        <dbReference type="EMBL" id="NWK55017.1"/>
    </source>
</evidence>
<protein>
    <submittedName>
        <fullName evidence="2">Uncharacterized protein</fullName>
    </submittedName>
</protein>
<evidence type="ECO:0000313" key="3">
    <source>
        <dbReference type="Proteomes" id="UP000557872"/>
    </source>
</evidence>
<keyword evidence="1" id="KW-0812">Transmembrane</keyword>
<gene>
    <name evidence="2" type="ORF">HW115_05315</name>
</gene>
<proteinExistence type="predicted"/>
<evidence type="ECO:0000256" key="1">
    <source>
        <dbReference type="SAM" id="Phobius"/>
    </source>
</evidence>